<protein>
    <recommendedName>
        <fullName evidence="2">DUF1351 domain-containing protein</fullName>
    </recommendedName>
</protein>
<evidence type="ECO:0000313" key="1">
    <source>
        <dbReference type="EMBL" id="DAD95751.1"/>
    </source>
</evidence>
<dbReference type="EMBL" id="BK015200">
    <property type="protein sequence ID" value="DAD95751.1"/>
    <property type="molecule type" value="Genomic_DNA"/>
</dbReference>
<dbReference type="InterPro" id="IPR009785">
    <property type="entry name" value="Prophage_Lj928_Orf309"/>
</dbReference>
<accession>A0A8S5NN19</accession>
<organism evidence="1">
    <name type="scientific">Siphoviridae sp. cthh925</name>
    <dbReference type="NCBI Taxonomy" id="2826425"/>
    <lineage>
        <taxon>Viruses</taxon>
        <taxon>Duplodnaviria</taxon>
        <taxon>Heunggongvirae</taxon>
        <taxon>Uroviricota</taxon>
        <taxon>Caudoviricetes</taxon>
    </lineage>
</organism>
<dbReference type="Pfam" id="PF07083">
    <property type="entry name" value="DUF1351"/>
    <property type="match status" value="1"/>
</dbReference>
<reference evidence="1" key="1">
    <citation type="journal article" date="2021" name="Proc. Natl. Acad. Sci. U.S.A.">
        <title>A Catalog of Tens of Thousands of Viruses from Human Metagenomes Reveals Hidden Associations with Chronic Diseases.</title>
        <authorList>
            <person name="Tisza M.J."/>
            <person name="Buck C.B."/>
        </authorList>
    </citation>
    <scope>NUCLEOTIDE SEQUENCE</scope>
    <source>
        <strain evidence="1">Cthh925</strain>
    </source>
</reference>
<proteinExistence type="predicted"/>
<evidence type="ECO:0008006" key="2">
    <source>
        <dbReference type="Google" id="ProtNLM"/>
    </source>
</evidence>
<sequence>MELKVEEIKELAPVRFNYEDIKKWVTEKTAEYKSVVYTPETISLAKQDRATLNKVSDAINNEKKRIKNELLKPYVDFENKCKELMAIVDDASKTIDKQVKSFEEKEQNEKKEEIRNIFNTYIGDFKELIDFDNIFNPRWINKTYTMKKIEEEIKHLINKTTDDLKIIENTIEDESLLPQIKIFYFKNINEPSVLGNSLQEYQRIVESRKKLESLKNTQNVTKSQQNITENEQNITNSEKLLQIDFRVLATREQFEKLRDFLIENKIDFRRI</sequence>
<name>A0A8S5NN19_9CAUD</name>